<name>A0A9D7E1L5_9PROT</name>
<evidence type="ECO:0000256" key="3">
    <source>
        <dbReference type="ARBA" id="ARBA00022982"/>
    </source>
</evidence>
<evidence type="ECO:0000313" key="9">
    <source>
        <dbReference type="Proteomes" id="UP000807785"/>
    </source>
</evidence>
<keyword evidence="3" id="KW-0249">Electron transport</keyword>
<dbReference type="PROSITE" id="PS00194">
    <property type="entry name" value="THIOREDOXIN_1"/>
    <property type="match status" value="1"/>
</dbReference>
<evidence type="ECO:0000256" key="1">
    <source>
        <dbReference type="ARBA" id="ARBA00008987"/>
    </source>
</evidence>
<comment type="caution">
    <text evidence="8">The sequence shown here is derived from an EMBL/GenBank/DDBJ whole genome shotgun (WGS) entry which is preliminary data.</text>
</comment>
<dbReference type="Pfam" id="PF14561">
    <property type="entry name" value="TPR_20"/>
    <property type="match status" value="1"/>
</dbReference>
<evidence type="ECO:0000256" key="2">
    <source>
        <dbReference type="ARBA" id="ARBA00022448"/>
    </source>
</evidence>
<dbReference type="Proteomes" id="UP000807785">
    <property type="component" value="Unassembled WGS sequence"/>
</dbReference>
<dbReference type="FunFam" id="3.40.30.10:FF:000001">
    <property type="entry name" value="Thioredoxin"/>
    <property type="match status" value="1"/>
</dbReference>
<keyword evidence="2" id="KW-0813">Transport</keyword>
<reference evidence="8" key="1">
    <citation type="submission" date="2020-10" db="EMBL/GenBank/DDBJ databases">
        <title>Connecting structure to function with the recovery of over 1000 high-quality activated sludge metagenome-assembled genomes encoding full-length rRNA genes using long-read sequencing.</title>
        <authorList>
            <person name="Singleton C.M."/>
            <person name="Petriglieri F."/>
            <person name="Kristensen J.M."/>
            <person name="Kirkegaard R.H."/>
            <person name="Michaelsen T.Y."/>
            <person name="Andersen M.H."/>
            <person name="Karst S.M."/>
            <person name="Dueholm M.S."/>
            <person name="Nielsen P.H."/>
            <person name="Albertsen M."/>
        </authorList>
    </citation>
    <scope>NUCLEOTIDE SEQUENCE</scope>
    <source>
        <strain evidence="8">Bjer_18-Q3-R1-45_BAT3C.347</strain>
    </source>
</reference>
<dbReference type="Gene3D" id="3.40.30.10">
    <property type="entry name" value="Glutaredoxin"/>
    <property type="match status" value="1"/>
</dbReference>
<protein>
    <recommendedName>
        <fullName evidence="6">Thioredoxin</fullName>
    </recommendedName>
</protein>
<dbReference type="InterPro" id="IPR013766">
    <property type="entry name" value="Thioredoxin_domain"/>
</dbReference>
<dbReference type="GO" id="GO:0006950">
    <property type="term" value="P:response to stress"/>
    <property type="evidence" value="ECO:0007669"/>
    <property type="project" value="UniProtKB-ARBA"/>
</dbReference>
<dbReference type="GO" id="GO:0015035">
    <property type="term" value="F:protein-disulfide reductase activity"/>
    <property type="evidence" value="ECO:0007669"/>
    <property type="project" value="UniProtKB-UniRule"/>
</dbReference>
<dbReference type="AlphaFoldDB" id="A0A9D7E1L5"/>
<dbReference type="InterPro" id="IPR017937">
    <property type="entry name" value="Thioredoxin_CS"/>
</dbReference>
<evidence type="ECO:0000313" key="8">
    <source>
        <dbReference type="EMBL" id="MBK6974923.1"/>
    </source>
</evidence>
<accession>A0A9D7E1L5</accession>
<dbReference type="SUPFAM" id="SSF48452">
    <property type="entry name" value="TPR-like"/>
    <property type="match status" value="1"/>
</dbReference>
<dbReference type="NCBIfam" id="TIGR01068">
    <property type="entry name" value="thioredoxin"/>
    <property type="match status" value="1"/>
</dbReference>
<keyword evidence="4" id="KW-1015">Disulfide bond</keyword>
<dbReference type="PANTHER" id="PTHR45663">
    <property type="entry name" value="GEO12009P1"/>
    <property type="match status" value="1"/>
</dbReference>
<keyword evidence="5" id="KW-0676">Redox-active center</keyword>
<gene>
    <name evidence="8" type="primary">trxA</name>
    <name evidence="8" type="ORF">IPH26_18990</name>
</gene>
<dbReference type="InterPro" id="IPR005746">
    <property type="entry name" value="Thioredoxin"/>
</dbReference>
<proteinExistence type="inferred from homology"/>
<dbReference type="SUPFAM" id="SSF52833">
    <property type="entry name" value="Thioredoxin-like"/>
    <property type="match status" value="1"/>
</dbReference>
<organism evidence="8 9">
    <name type="scientific">Candidatus Methylophosphatis roskildensis</name>
    <dbReference type="NCBI Taxonomy" id="2899263"/>
    <lineage>
        <taxon>Bacteria</taxon>
        <taxon>Pseudomonadati</taxon>
        <taxon>Pseudomonadota</taxon>
        <taxon>Betaproteobacteria</taxon>
        <taxon>Nitrosomonadales</taxon>
        <taxon>Sterolibacteriaceae</taxon>
        <taxon>Candidatus Methylophosphatis</taxon>
    </lineage>
</organism>
<evidence type="ECO:0000256" key="5">
    <source>
        <dbReference type="ARBA" id="ARBA00023284"/>
    </source>
</evidence>
<dbReference type="Pfam" id="PF14559">
    <property type="entry name" value="TPR_19"/>
    <property type="match status" value="1"/>
</dbReference>
<dbReference type="PRINTS" id="PR00421">
    <property type="entry name" value="THIOREDOXIN"/>
</dbReference>
<dbReference type="EMBL" id="JADJEV010000005">
    <property type="protein sequence ID" value="MBK6974923.1"/>
    <property type="molecule type" value="Genomic_DNA"/>
</dbReference>
<dbReference type="PROSITE" id="PS51352">
    <property type="entry name" value="THIOREDOXIN_2"/>
    <property type="match status" value="1"/>
</dbReference>
<evidence type="ECO:0000259" key="7">
    <source>
        <dbReference type="PROSITE" id="PS51352"/>
    </source>
</evidence>
<dbReference type="InterPro" id="IPR036249">
    <property type="entry name" value="Thioredoxin-like_sf"/>
</dbReference>
<dbReference type="Pfam" id="PF00085">
    <property type="entry name" value="Thioredoxin"/>
    <property type="match status" value="1"/>
</dbReference>
<evidence type="ECO:0000256" key="6">
    <source>
        <dbReference type="NCBIfam" id="TIGR01068"/>
    </source>
</evidence>
<sequence>MPAFSFDASVADFDQKVVELSRRVPVLVDFWAPWCAPCRALKPVLEKLAKEYQGRFMLAKVNSDENQEIAARYNVRSIPAVKAFAGGELVDEFMGALPEGRVREFIDSLVPSRAEPLRSQAEAARGRGDLDASRRLLLEAIALDPRHEAARLDLVELLADAGEFDQSHRLLDEVGDRARDGARVSALRARLALLQNAPPAADATQFEARLAADADDHEACLALAKLLAARQDYAGALAQLLQLVHRDRSFADDAGRRTMIQIFDLLGSDHDLVRQYRRELAAALN</sequence>
<dbReference type="GO" id="GO:0005737">
    <property type="term" value="C:cytoplasm"/>
    <property type="evidence" value="ECO:0007669"/>
    <property type="project" value="TreeGrafter"/>
</dbReference>
<feature type="domain" description="Thioredoxin" evidence="7">
    <location>
        <begin position="1"/>
        <end position="111"/>
    </location>
</feature>
<dbReference type="CDD" id="cd02947">
    <property type="entry name" value="TRX_family"/>
    <property type="match status" value="1"/>
</dbReference>
<dbReference type="InterPro" id="IPR011990">
    <property type="entry name" value="TPR-like_helical_dom_sf"/>
</dbReference>
<comment type="similarity">
    <text evidence="1">Belongs to the thioredoxin family.</text>
</comment>
<evidence type="ECO:0000256" key="4">
    <source>
        <dbReference type="ARBA" id="ARBA00023157"/>
    </source>
</evidence>
<dbReference type="Gene3D" id="1.25.40.10">
    <property type="entry name" value="Tetratricopeptide repeat domain"/>
    <property type="match status" value="2"/>
</dbReference>
<dbReference type="PANTHER" id="PTHR45663:SF11">
    <property type="entry name" value="GEO12009P1"/>
    <property type="match status" value="1"/>
</dbReference>